<sequence>MEAQAVQVLRYSATLHSNNPKLEKTGTNGSLRMFGGFKKQLFVSSKLQSAKPSANIRRRTASLVVACSHNNIPASALEYGSFHSSVEEKLILKIKSQEIEPYLSGRCIYLVGMMASGKTTVGRILSEALSYSFYDSDALVVKEVGGISVTDIFKHYGEPFFRNKETEVLQKVSIMHRHLISTGGGAVVRPINWKYMQQGISVWLDVPVEVLTQRITAEGTDSRPLLHYEGGDAYTKTITHLSSLFEERSEAYANANVKVSLENMAAKLGRRDVLDLSPTAIAMECQCISQALEQIKGFLIGEDGF</sequence>
<evidence type="ECO:0000256" key="5">
    <source>
        <dbReference type="ARBA" id="ARBA00012154"/>
    </source>
</evidence>
<dbReference type="Proteomes" id="UP000008827">
    <property type="component" value="Chromosome 4"/>
</dbReference>
<keyword evidence="9" id="KW-0418">Kinase</keyword>
<evidence type="ECO:0000313" key="14">
    <source>
        <dbReference type="EnsemblPlants" id="KRH64145"/>
    </source>
</evidence>
<dbReference type="InterPro" id="IPR027417">
    <property type="entry name" value="P-loop_NTPase"/>
</dbReference>
<dbReference type="PANTHER" id="PTHR21087:SF16">
    <property type="entry name" value="SHIKIMATE KINASE 1, CHLOROPLASTIC"/>
    <property type="match status" value="1"/>
</dbReference>
<dbReference type="PRINTS" id="PR01100">
    <property type="entry name" value="SHIKIMTKNASE"/>
</dbReference>
<keyword evidence="6" id="KW-0028">Amino-acid biosynthesis</keyword>
<evidence type="ECO:0000256" key="4">
    <source>
        <dbReference type="ARBA" id="ARBA00006997"/>
    </source>
</evidence>
<comment type="catalytic activity">
    <reaction evidence="12">
        <text>shikimate + ATP = 3-phosphoshikimate + ADP + H(+)</text>
        <dbReference type="Rhea" id="RHEA:13121"/>
        <dbReference type="ChEBI" id="CHEBI:15378"/>
        <dbReference type="ChEBI" id="CHEBI:30616"/>
        <dbReference type="ChEBI" id="CHEBI:36208"/>
        <dbReference type="ChEBI" id="CHEBI:145989"/>
        <dbReference type="ChEBI" id="CHEBI:456216"/>
        <dbReference type="EC" id="2.7.1.71"/>
    </reaction>
</comment>
<evidence type="ECO:0000256" key="7">
    <source>
        <dbReference type="ARBA" id="ARBA00022679"/>
    </source>
</evidence>
<dbReference type="InterPro" id="IPR031322">
    <property type="entry name" value="Shikimate/glucono_kinase"/>
</dbReference>
<dbReference type="FunCoup" id="I1JY82">
    <property type="interactions" value="822"/>
</dbReference>
<dbReference type="GO" id="GO:0005524">
    <property type="term" value="F:ATP binding"/>
    <property type="evidence" value="ECO:0007669"/>
    <property type="project" value="UniProtKB-KW"/>
</dbReference>
<dbReference type="GO" id="GO:0004765">
    <property type="term" value="F:shikimate kinase activity"/>
    <property type="evidence" value="ECO:0000318"/>
    <property type="project" value="GO_Central"/>
</dbReference>
<dbReference type="FunFam" id="3.40.50.300:FF:001033">
    <property type="entry name" value="Shikimate kinase 2, chloroplastic"/>
    <property type="match status" value="1"/>
</dbReference>
<dbReference type="InterPro" id="IPR023000">
    <property type="entry name" value="Shikimate_kinase_CS"/>
</dbReference>
<dbReference type="HAMAP" id="MF_00109">
    <property type="entry name" value="Shikimate_kinase"/>
    <property type="match status" value="1"/>
</dbReference>
<organism evidence="13">
    <name type="scientific">Glycine max</name>
    <name type="common">Soybean</name>
    <name type="synonym">Glycine hispida</name>
    <dbReference type="NCBI Taxonomy" id="3847"/>
    <lineage>
        <taxon>Eukaryota</taxon>
        <taxon>Viridiplantae</taxon>
        <taxon>Streptophyta</taxon>
        <taxon>Embryophyta</taxon>
        <taxon>Tracheophyta</taxon>
        <taxon>Spermatophyta</taxon>
        <taxon>Magnoliopsida</taxon>
        <taxon>eudicotyledons</taxon>
        <taxon>Gunneridae</taxon>
        <taxon>Pentapetalae</taxon>
        <taxon>rosids</taxon>
        <taxon>fabids</taxon>
        <taxon>Fabales</taxon>
        <taxon>Fabaceae</taxon>
        <taxon>Papilionoideae</taxon>
        <taxon>50 kb inversion clade</taxon>
        <taxon>NPAAA clade</taxon>
        <taxon>indigoferoid/millettioid clade</taxon>
        <taxon>Phaseoleae</taxon>
        <taxon>Glycine</taxon>
        <taxon>Glycine subgen. Soja</taxon>
    </lineage>
</organism>
<keyword evidence="10" id="KW-0067">ATP-binding</keyword>
<dbReference type="Pfam" id="PF01202">
    <property type="entry name" value="SKI"/>
    <property type="match status" value="1"/>
</dbReference>
<dbReference type="eggNOG" id="ENOG502QTKR">
    <property type="taxonomic scope" value="Eukaryota"/>
</dbReference>
<dbReference type="GO" id="GO:0008652">
    <property type="term" value="P:amino acid biosynthetic process"/>
    <property type="evidence" value="ECO:0007669"/>
    <property type="project" value="UniProtKB-KW"/>
</dbReference>
<comment type="subcellular location">
    <subcellularLocation>
        <location evidence="2">Plastid</location>
        <location evidence="2">Chloroplast</location>
    </subcellularLocation>
</comment>
<proteinExistence type="inferred from homology"/>
<name>I1JY82_SOYBN</name>
<reference evidence="13 14" key="1">
    <citation type="journal article" date="2010" name="Nature">
        <title>Genome sequence of the palaeopolyploid soybean.</title>
        <authorList>
            <person name="Schmutz J."/>
            <person name="Cannon S.B."/>
            <person name="Schlueter J."/>
            <person name="Ma J."/>
            <person name="Mitros T."/>
            <person name="Nelson W."/>
            <person name="Hyten D.L."/>
            <person name="Song Q."/>
            <person name="Thelen J.J."/>
            <person name="Cheng J."/>
            <person name="Xu D."/>
            <person name="Hellsten U."/>
            <person name="May G.D."/>
            <person name="Yu Y."/>
            <person name="Sakurai T."/>
            <person name="Umezawa T."/>
            <person name="Bhattacharyya M.K."/>
            <person name="Sandhu D."/>
            <person name="Valliyodan B."/>
            <person name="Lindquist E."/>
            <person name="Peto M."/>
            <person name="Grant D."/>
            <person name="Shu S."/>
            <person name="Goodstein D."/>
            <person name="Barry K."/>
            <person name="Futrell-Griggs M."/>
            <person name="Abernathy B."/>
            <person name="Du J."/>
            <person name="Tian Z."/>
            <person name="Zhu L."/>
            <person name="Gill N."/>
            <person name="Joshi T."/>
            <person name="Libault M."/>
            <person name="Sethuraman A."/>
            <person name="Zhang X.-C."/>
            <person name="Shinozaki K."/>
            <person name="Nguyen H.T."/>
            <person name="Wing R.A."/>
            <person name="Cregan P."/>
            <person name="Specht J."/>
            <person name="Grimwood J."/>
            <person name="Rokhsar D."/>
            <person name="Stacey G."/>
            <person name="Shoemaker R.C."/>
            <person name="Jackson S.A."/>
        </authorList>
    </citation>
    <scope>NUCLEOTIDE SEQUENCE</scope>
    <source>
        <strain evidence="14">cv. Williams 82</strain>
        <tissue evidence="13">Callus</tissue>
    </source>
</reference>
<evidence type="ECO:0000256" key="10">
    <source>
        <dbReference type="ARBA" id="ARBA00022840"/>
    </source>
</evidence>
<comment type="pathway">
    <text evidence="3">Metabolic intermediate biosynthesis; chorismate biosynthesis; chorismate from D-erythrose 4-phosphate and phosphoenolpyruvate: step 5/7.</text>
</comment>
<comment type="similarity">
    <text evidence="4">Belongs to the shikimate kinase family.</text>
</comment>
<dbReference type="CDD" id="cd00464">
    <property type="entry name" value="SK"/>
    <property type="match status" value="1"/>
</dbReference>
<reference evidence="14" key="2">
    <citation type="submission" date="2018-02" db="UniProtKB">
        <authorList>
            <consortium name="EnsemblPlants"/>
        </authorList>
    </citation>
    <scope>IDENTIFICATION</scope>
    <source>
        <strain evidence="14">Williams 82</strain>
    </source>
</reference>
<dbReference type="Gene3D" id="3.40.50.300">
    <property type="entry name" value="P-loop containing nucleotide triphosphate hydrolases"/>
    <property type="match status" value="1"/>
</dbReference>
<dbReference type="HOGENOM" id="CLU_057607_0_1_1"/>
<evidence type="ECO:0000256" key="1">
    <source>
        <dbReference type="ARBA" id="ARBA00002641"/>
    </source>
</evidence>
<dbReference type="InterPro" id="IPR000623">
    <property type="entry name" value="Shikimate_kinase/TSH1"/>
</dbReference>
<dbReference type="GO" id="GO:0009423">
    <property type="term" value="P:chorismate biosynthetic process"/>
    <property type="evidence" value="ECO:0007669"/>
    <property type="project" value="UniProtKB-UniPathway"/>
</dbReference>
<dbReference type="ExpressionAtlas" id="I1JY82">
    <property type="expression patterns" value="baseline and differential"/>
</dbReference>
<evidence type="ECO:0000313" key="15">
    <source>
        <dbReference type="Proteomes" id="UP000008827"/>
    </source>
</evidence>
<dbReference type="STRING" id="3847.I1JY82"/>
<dbReference type="SUPFAM" id="SSF52540">
    <property type="entry name" value="P-loop containing nucleoside triphosphate hydrolases"/>
    <property type="match status" value="1"/>
</dbReference>
<dbReference type="AlphaFoldDB" id="I1JY82"/>
<evidence type="ECO:0000256" key="11">
    <source>
        <dbReference type="ARBA" id="ARBA00023141"/>
    </source>
</evidence>
<evidence type="ECO:0000256" key="6">
    <source>
        <dbReference type="ARBA" id="ARBA00022605"/>
    </source>
</evidence>
<dbReference type="EC" id="2.7.1.71" evidence="5"/>
<gene>
    <name evidence="14" type="primary">LOC100797982</name>
    <name evidence="13" type="ORF">GLYMA_04G219200</name>
</gene>
<reference evidence="13" key="3">
    <citation type="submission" date="2018-07" db="EMBL/GenBank/DDBJ databases">
        <title>WGS assembly of Glycine max.</title>
        <authorList>
            <person name="Schmutz J."/>
            <person name="Cannon S."/>
            <person name="Schlueter J."/>
            <person name="Ma J."/>
            <person name="Mitros T."/>
            <person name="Nelson W."/>
            <person name="Hyten D."/>
            <person name="Song Q."/>
            <person name="Thelen J."/>
            <person name="Cheng J."/>
            <person name="Xu D."/>
            <person name="Hellsten U."/>
            <person name="May G."/>
            <person name="Yu Y."/>
            <person name="Sakurai T."/>
            <person name="Umezawa T."/>
            <person name="Bhattacharyya M."/>
            <person name="Sandhu D."/>
            <person name="Valliyodan B."/>
            <person name="Lindquist E."/>
            <person name="Peto M."/>
            <person name="Grant D."/>
            <person name="Shu S."/>
            <person name="Goodstein D."/>
            <person name="Barry K."/>
            <person name="Futrell-Griggs M."/>
            <person name="Abernathy B."/>
            <person name="Du J."/>
            <person name="Tian Z."/>
            <person name="Zhu L."/>
            <person name="Gill N."/>
            <person name="Joshi T."/>
            <person name="Libault M."/>
            <person name="Sethuraman A."/>
            <person name="Zhang X."/>
            <person name="Shinozaki K."/>
            <person name="Nguyen H."/>
            <person name="Wing R."/>
            <person name="Cregan P."/>
            <person name="Specht J."/>
            <person name="Grimwood J."/>
            <person name="Rokhsar D."/>
            <person name="Stacey G."/>
            <person name="Shoemaker R."/>
            <person name="Jackson S."/>
        </authorList>
    </citation>
    <scope>NUCLEOTIDE SEQUENCE</scope>
    <source>
        <tissue evidence="13">Callus</tissue>
    </source>
</reference>
<evidence type="ECO:0000256" key="12">
    <source>
        <dbReference type="ARBA" id="ARBA00048567"/>
    </source>
</evidence>
<accession>I1JY82</accession>
<evidence type="ECO:0000256" key="9">
    <source>
        <dbReference type="ARBA" id="ARBA00022777"/>
    </source>
</evidence>
<dbReference type="GO" id="GO:0009073">
    <property type="term" value="P:aromatic amino acid family biosynthetic process"/>
    <property type="evidence" value="ECO:0007669"/>
    <property type="project" value="UniProtKB-KW"/>
</dbReference>
<dbReference type="PANTHER" id="PTHR21087">
    <property type="entry name" value="SHIKIMATE KINASE"/>
    <property type="match status" value="1"/>
</dbReference>
<dbReference type="Gramene" id="KRH64145">
    <property type="protein sequence ID" value="KRH64145"/>
    <property type="gene ID" value="GLYMA_04G219200"/>
</dbReference>
<dbReference type="PROSITE" id="PS01128">
    <property type="entry name" value="SHIKIMATE_KINASE"/>
    <property type="match status" value="1"/>
</dbReference>
<comment type="function">
    <text evidence="1">Catalyzes the specific phosphorylation of the 3-hydroxyl group of shikimic acid using ATP as a cosubstrate.</text>
</comment>
<evidence type="ECO:0000256" key="2">
    <source>
        <dbReference type="ARBA" id="ARBA00004229"/>
    </source>
</evidence>
<dbReference type="EMBL" id="CM000837">
    <property type="protein sequence ID" value="KRH64145.1"/>
    <property type="molecule type" value="Genomic_DNA"/>
</dbReference>
<protein>
    <recommendedName>
        <fullName evidence="5">shikimate kinase</fullName>
        <ecNumber evidence="5">2.7.1.71</ecNumber>
    </recommendedName>
</protein>
<dbReference type="PaxDb" id="3847-GLYMA04G39700.1"/>
<evidence type="ECO:0000256" key="8">
    <source>
        <dbReference type="ARBA" id="ARBA00022741"/>
    </source>
</evidence>
<dbReference type="SMR" id="I1JY82"/>
<evidence type="ECO:0000256" key="3">
    <source>
        <dbReference type="ARBA" id="ARBA00004842"/>
    </source>
</evidence>
<keyword evidence="7" id="KW-0808">Transferase</keyword>
<keyword evidence="11" id="KW-0057">Aromatic amino acid biosynthesis</keyword>
<keyword evidence="15" id="KW-1185">Reference proteome</keyword>
<dbReference type="EnsemblPlants" id="KRH64145">
    <property type="protein sequence ID" value="KRH64145"/>
    <property type="gene ID" value="GLYMA_04G219200"/>
</dbReference>
<dbReference type="GO" id="GO:0009507">
    <property type="term" value="C:chloroplast"/>
    <property type="evidence" value="ECO:0000318"/>
    <property type="project" value="GO_Central"/>
</dbReference>
<keyword evidence="8" id="KW-0547">Nucleotide-binding</keyword>
<dbReference type="UniPathway" id="UPA00053">
    <property type="reaction ID" value="UER00088"/>
</dbReference>
<evidence type="ECO:0000313" key="13">
    <source>
        <dbReference type="EMBL" id="KRH64145.1"/>
    </source>
</evidence>